<evidence type="ECO:0000259" key="3">
    <source>
        <dbReference type="Pfam" id="PF20732"/>
    </source>
</evidence>
<feature type="signal peptide" evidence="1">
    <location>
        <begin position="1"/>
        <end position="17"/>
    </location>
</feature>
<dbReference type="Pfam" id="PF20732">
    <property type="entry name" value="NamZ_C"/>
    <property type="match status" value="1"/>
</dbReference>
<dbReference type="eggNOG" id="COG3876">
    <property type="taxonomic scope" value="Bacteria"/>
</dbReference>
<organism evidence="4">
    <name type="scientific">Chlorobium chlorochromatii (strain CaD3)</name>
    <dbReference type="NCBI Taxonomy" id="340177"/>
    <lineage>
        <taxon>Bacteria</taxon>
        <taxon>Pseudomonadati</taxon>
        <taxon>Chlorobiota</taxon>
        <taxon>Chlorobiia</taxon>
        <taxon>Chlorobiales</taxon>
        <taxon>Chlorobiaceae</taxon>
        <taxon>Chlorobium/Pelodictyon group</taxon>
        <taxon>Chlorobium</taxon>
    </lineage>
</organism>
<proteinExistence type="predicted"/>
<keyword evidence="1" id="KW-0732">Signal</keyword>
<dbReference type="GO" id="GO:0033922">
    <property type="term" value="F:peptidoglycan beta-N-acetylmuramidase activity"/>
    <property type="evidence" value="ECO:0007669"/>
    <property type="project" value="InterPro"/>
</dbReference>
<dbReference type="PIRSF" id="PIRSF016719">
    <property type="entry name" value="UCP016719"/>
    <property type="match status" value="1"/>
</dbReference>
<evidence type="ECO:0000313" key="4">
    <source>
        <dbReference type="EMBL" id="ABB28654.1"/>
    </source>
</evidence>
<dbReference type="InterPro" id="IPR008302">
    <property type="entry name" value="NamZ"/>
</dbReference>
<feature type="domain" description="Peptidoglycan beta-N-acetylmuramidase NamZ N-terminal" evidence="2">
    <location>
        <begin position="41"/>
        <end position="241"/>
    </location>
</feature>
<dbReference type="HOGENOM" id="CLU_033227_1_0_10"/>
<dbReference type="PANTHER" id="PTHR42915:SF1">
    <property type="entry name" value="PEPTIDOGLYCAN BETA-N-ACETYLMURAMIDASE NAMZ"/>
    <property type="match status" value="1"/>
</dbReference>
<evidence type="ECO:0000256" key="1">
    <source>
        <dbReference type="SAM" id="SignalP"/>
    </source>
</evidence>
<dbReference type="AlphaFoldDB" id="Q3AQS1"/>
<dbReference type="OrthoDB" id="9801061at2"/>
<protein>
    <recommendedName>
        <fullName evidence="5">DUF1343 domain-containing protein</fullName>
    </recommendedName>
</protein>
<dbReference type="EMBL" id="CP000108">
    <property type="protein sequence ID" value="ABB28654.1"/>
    <property type="molecule type" value="Genomic_DNA"/>
</dbReference>
<dbReference type="Gene3D" id="3.90.1150.140">
    <property type="match status" value="1"/>
</dbReference>
<reference evidence="4" key="1">
    <citation type="submission" date="2005-08" db="EMBL/GenBank/DDBJ databases">
        <title>Complete sequence of Chlorobium chlorochromatii CaD3.</title>
        <authorList>
            <person name="Copeland A."/>
            <person name="Lucas S."/>
            <person name="Lapidus A."/>
            <person name="Barry K."/>
            <person name="Detter J.C."/>
            <person name="Glavina T."/>
            <person name="Hammon N."/>
            <person name="Israni S."/>
            <person name="Pitluck S."/>
            <person name="Bryant D."/>
            <person name="Schmutz J."/>
            <person name="Larimer F."/>
            <person name="Land M."/>
            <person name="Kyrpides N."/>
            <person name="Ivanova N."/>
            <person name="Richardson P."/>
        </authorList>
    </citation>
    <scope>NUCLEOTIDE SEQUENCE [LARGE SCALE GENOMIC DNA]</scope>
    <source>
        <strain evidence="4">CaD3</strain>
    </source>
</reference>
<dbReference type="InterPro" id="IPR048502">
    <property type="entry name" value="NamZ_N"/>
</dbReference>
<accession>Q3AQS1</accession>
<gene>
    <name evidence="4" type="ordered locus">Cag_1396</name>
</gene>
<sequence length="397" mass="44191">MQLFFLLLFLLPSIAFGKQPLQCGIDRLDASQFRELAGLRVGLITNAAALTQRGEQNYKAMQRCGVNLRFLMAPEHGLAANVEAGKKVGHSVSADSLPVYSLYGATRKPEQRHLHDIDLLLFDLQDVGVRCYTYISTMKLAMEACAEAGIPFMVLDRPNPIAPLQPQGFMLQAGYESFVGLVSVPFVHGMSVGEIALLLQRAHYPNLDVRIITMTGYQPHCFGDELEGFTFRSPSPNIRDVATALLYPATVLLEATTVSEGRGTQAPFQQFGAPFIKSNELLQALERYHLAGVKLRAVRFTPTASKWKGEECKGIGITVTNRRSFSPFAMSVALLRELQRLYPAQLGLDIKRNATFFDRLAGTPRLRELIVQQASLQDILAESEREVARFRAVRLYR</sequence>
<feature type="chain" id="PRO_5004223947" description="DUF1343 domain-containing protein" evidence="1">
    <location>
        <begin position="18"/>
        <end position="397"/>
    </location>
</feature>
<dbReference type="Pfam" id="PF07075">
    <property type="entry name" value="NamZ_N"/>
    <property type="match status" value="1"/>
</dbReference>
<feature type="domain" description="Peptidoglycan beta-N-acetylmuramidase NamZ C-terminal" evidence="3">
    <location>
        <begin position="245"/>
        <end position="394"/>
    </location>
</feature>
<dbReference type="KEGG" id="cch:Cag_1396"/>
<evidence type="ECO:0000259" key="2">
    <source>
        <dbReference type="Pfam" id="PF07075"/>
    </source>
</evidence>
<dbReference type="PANTHER" id="PTHR42915">
    <property type="entry name" value="HYPOTHETICAL 460 KDA PROTEIN IN FEUA-SIGW INTERGENIC REGION [PRECURSOR]"/>
    <property type="match status" value="1"/>
</dbReference>
<evidence type="ECO:0008006" key="5">
    <source>
        <dbReference type="Google" id="ProtNLM"/>
    </source>
</evidence>
<dbReference type="Gene3D" id="3.40.50.12170">
    <property type="entry name" value="Uncharacterised protein PF07075, DUF1343"/>
    <property type="match status" value="1"/>
</dbReference>
<dbReference type="STRING" id="340177.Cag_1396"/>
<name>Q3AQS1_CHLCH</name>
<dbReference type="InterPro" id="IPR048503">
    <property type="entry name" value="NamZ_C"/>
</dbReference>